<protein>
    <submittedName>
        <fullName evidence="2">Lipocalin-like domain-containing protein</fullName>
    </submittedName>
</protein>
<dbReference type="Proteomes" id="UP000653797">
    <property type="component" value="Unassembled WGS sequence"/>
</dbReference>
<dbReference type="Gene3D" id="2.40.128.490">
    <property type="entry name" value="Uncharacterised protein PF14869, DUF4488"/>
    <property type="match status" value="1"/>
</dbReference>
<dbReference type="AlphaFoldDB" id="A0A927B587"/>
<feature type="domain" description="Lipocalin-like" evidence="1">
    <location>
        <begin position="30"/>
        <end position="126"/>
    </location>
</feature>
<dbReference type="EMBL" id="JACXAA010000009">
    <property type="protein sequence ID" value="MBD2755624.1"/>
    <property type="molecule type" value="Genomic_DNA"/>
</dbReference>
<dbReference type="RefSeq" id="WP_191041254.1">
    <property type="nucleotide sequence ID" value="NZ_JACXAA010000009.1"/>
</dbReference>
<gene>
    <name evidence="2" type="ORF">IC230_22160</name>
</gene>
<evidence type="ECO:0000313" key="2">
    <source>
        <dbReference type="EMBL" id="MBD2755624.1"/>
    </source>
</evidence>
<evidence type="ECO:0000259" key="1">
    <source>
        <dbReference type="Pfam" id="PF13648"/>
    </source>
</evidence>
<accession>A0A927B587</accession>
<keyword evidence="3" id="KW-1185">Reference proteome</keyword>
<proteinExistence type="predicted"/>
<sequence length="151" mass="16963">MKLNRVLTLLAMVSILSSCKTKQAESDTPIIGTWELVSATTTEKDSTFSTFDPTHKMIKIINPTHFAFLNHKVNTPKDSSNAFTAGGGTYTLADSTYTEHLDYFSDKNWEGNKFKFIIKISGDTLVQKGIEKVEKLGIDHIIIETYKRVKN</sequence>
<dbReference type="PROSITE" id="PS51257">
    <property type="entry name" value="PROKAR_LIPOPROTEIN"/>
    <property type="match status" value="1"/>
</dbReference>
<evidence type="ECO:0000313" key="3">
    <source>
        <dbReference type="Proteomes" id="UP000653797"/>
    </source>
</evidence>
<dbReference type="Pfam" id="PF13648">
    <property type="entry name" value="Lipocalin_4"/>
    <property type="match status" value="1"/>
</dbReference>
<reference evidence="2" key="1">
    <citation type="submission" date="2020-09" db="EMBL/GenBank/DDBJ databases">
        <authorList>
            <person name="Kim M.K."/>
        </authorList>
    </citation>
    <scope>NUCLEOTIDE SEQUENCE</scope>
    <source>
        <strain evidence="2">BT704</strain>
    </source>
</reference>
<organism evidence="2 3">
    <name type="scientific">Spirosoma validum</name>
    <dbReference type="NCBI Taxonomy" id="2771355"/>
    <lineage>
        <taxon>Bacteria</taxon>
        <taxon>Pseudomonadati</taxon>
        <taxon>Bacteroidota</taxon>
        <taxon>Cytophagia</taxon>
        <taxon>Cytophagales</taxon>
        <taxon>Cytophagaceae</taxon>
        <taxon>Spirosoma</taxon>
    </lineage>
</organism>
<dbReference type="InterPro" id="IPR024311">
    <property type="entry name" value="Lipocalin-like"/>
</dbReference>
<name>A0A927B587_9BACT</name>
<comment type="caution">
    <text evidence="2">The sequence shown here is derived from an EMBL/GenBank/DDBJ whole genome shotgun (WGS) entry which is preliminary data.</text>
</comment>